<keyword evidence="3" id="KW-0808">Transferase</keyword>
<dbReference type="KEGG" id="halt:IM660_04555"/>
<dbReference type="PANTHER" id="PTHR31438">
    <property type="entry name" value="LYSINE N-ACYLTRANSFERASE C17G9.06C-RELATED"/>
    <property type="match status" value="1"/>
</dbReference>
<dbReference type="PANTHER" id="PTHR31438:SF1">
    <property type="entry name" value="LYSINE N-ACYLTRANSFERASE C17G9.06C-RELATED"/>
    <property type="match status" value="1"/>
</dbReference>
<dbReference type="SUPFAM" id="SSF55729">
    <property type="entry name" value="Acyl-CoA N-acyltransferases (Nat)"/>
    <property type="match status" value="1"/>
</dbReference>
<dbReference type="PROSITE" id="PS51186">
    <property type="entry name" value="GNAT"/>
    <property type="match status" value="1"/>
</dbReference>
<evidence type="ECO:0000313" key="3">
    <source>
        <dbReference type="EMBL" id="QOR71567.1"/>
    </source>
</evidence>
<dbReference type="EMBL" id="CP063169">
    <property type="protein sequence ID" value="QOR71567.1"/>
    <property type="molecule type" value="Genomic_DNA"/>
</dbReference>
<keyword evidence="1" id="KW-0046">Antibiotic resistance</keyword>
<dbReference type="RefSeq" id="WP_193498224.1">
    <property type="nucleotide sequence ID" value="NZ_CP063169.1"/>
</dbReference>
<dbReference type="Pfam" id="PF13523">
    <property type="entry name" value="Acetyltransf_8"/>
    <property type="match status" value="1"/>
</dbReference>
<name>A0A7M1SX11_9MICO</name>
<accession>A0A7M1SX11</accession>
<organism evidence="3 4">
    <name type="scientific">Ruania alkalisoli</name>
    <dbReference type="NCBI Taxonomy" id="2779775"/>
    <lineage>
        <taxon>Bacteria</taxon>
        <taxon>Bacillati</taxon>
        <taxon>Actinomycetota</taxon>
        <taxon>Actinomycetes</taxon>
        <taxon>Micrococcales</taxon>
        <taxon>Ruaniaceae</taxon>
        <taxon>Ruania</taxon>
    </lineage>
</organism>
<evidence type="ECO:0000313" key="4">
    <source>
        <dbReference type="Proteomes" id="UP000593758"/>
    </source>
</evidence>
<sequence>MNLTFTALTRADLPLLGRWLTVPAVARWWADPSDPAALEREYGPRIDGRDRVPTWIVHLDNRPIGLIQWYRYSDEREYLTQMRQIVPVPGDAVSIDYLIGEESALGRGVGPEMIDRLVRQQWAVHDDAGDVVVAVHADNTRSWRALEKAGFSHAADGELDPDNPIDDRRHRIMVRRRMHHEP</sequence>
<protein>
    <submittedName>
        <fullName evidence="3">GNAT family N-acetyltransferase</fullName>
    </submittedName>
</protein>
<evidence type="ECO:0000256" key="1">
    <source>
        <dbReference type="ARBA" id="ARBA00023251"/>
    </source>
</evidence>
<dbReference type="InterPro" id="IPR000182">
    <property type="entry name" value="GNAT_dom"/>
</dbReference>
<gene>
    <name evidence="3" type="ORF">IM660_04555</name>
</gene>
<proteinExistence type="predicted"/>
<reference evidence="3 4" key="1">
    <citation type="submission" date="2020-10" db="EMBL/GenBank/DDBJ databases">
        <title>Haloactinobacterium sp. RN3S43, a bacterium isolated from saline soil.</title>
        <authorList>
            <person name="Sun J.-Q."/>
        </authorList>
    </citation>
    <scope>NUCLEOTIDE SEQUENCE [LARGE SCALE GENOMIC DNA]</scope>
    <source>
        <strain evidence="3 4">RN3S43</strain>
    </source>
</reference>
<dbReference type="Proteomes" id="UP000593758">
    <property type="component" value="Chromosome"/>
</dbReference>
<dbReference type="GO" id="GO:0046677">
    <property type="term" value="P:response to antibiotic"/>
    <property type="evidence" value="ECO:0007669"/>
    <property type="project" value="UniProtKB-KW"/>
</dbReference>
<dbReference type="AlphaFoldDB" id="A0A7M1SX11"/>
<keyword evidence="4" id="KW-1185">Reference proteome</keyword>
<dbReference type="GO" id="GO:0016410">
    <property type="term" value="F:N-acyltransferase activity"/>
    <property type="evidence" value="ECO:0007669"/>
    <property type="project" value="TreeGrafter"/>
</dbReference>
<evidence type="ECO:0000259" key="2">
    <source>
        <dbReference type="PROSITE" id="PS51186"/>
    </source>
</evidence>
<feature type="domain" description="N-acetyltransferase" evidence="2">
    <location>
        <begin position="3"/>
        <end position="178"/>
    </location>
</feature>
<dbReference type="Gene3D" id="3.40.630.30">
    <property type="match status" value="1"/>
</dbReference>
<dbReference type="InterPro" id="IPR016181">
    <property type="entry name" value="Acyl_CoA_acyltransferase"/>
</dbReference>